<gene>
    <name evidence="11" type="ORF">H4219_000390</name>
</gene>
<keyword evidence="5" id="KW-0460">Magnesium</keyword>
<dbReference type="Pfam" id="PF01769">
    <property type="entry name" value="MgtE"/>
    <property type="match status" value="2"/>
</dbReference>
<evidence type="ECO:0000256" key="3">
    <source>
        <dbReference type="ARBA" id="ARBA00022448"/>
    </source>
</evidence>
<dbReference type="GO" id="GO:0005886">
    <property type="term" value="C:plasma membrane"/>
    <property type="evidence" value="ECO:0007669"/>
    <property type="project" value="TreeGrafter"/>
</dbReference>
<dbReference type="InterPro" id="IPR036739">
    <property type="entry name" value="SLC41_membr_dom_sf"/>
</dbReference>
<keyword evidence="4 9" id="KW-0812">Transmembrane</keyword>
<dbReference type="EMBL" id="JANBPU010000002">
    <property type="protein sequence ID" value="KAJ1922043.1"/>
    <property type="molecule type" value="Genomic_DNA"/>
</dbReference>
<feature type="transmembrane region" description="Helical" evidence="9">
    <location>
        <begin position="61"/>
        <end position="87"/>
    </location>
</feature>
<keyword evidence="8 9" id="KW-0472">Membrane</keyword>
<evidence type="ECO:0000256" key="7">
    <source>
        <dbReference type="ARBA" id="ARBA00023065"/>
    </source>
</evidence>
<dbReference type="Gene3D" id="1.10.357.20">
    <property type="entry name" value="SLC41 divalent cation transporters, integral membrane domain"/>
    <property type="match status" value="2"/>
</dbReference>
<evidence type="ECO:0000256" key="1">
    <source>
        <dbReference type="ARBA" id="ARBA00004141"/>
    </source>
</evidence>
<protein>
    <recommendedName>
        <fullName evidence="10">SLC41A/MgtE integral membrane domain-containing protein</fullName>
    </recommendedName>
</protein>
<dbReference type="InterPro" id="IPR045349">
    <property type="entry name" value="SLC41A1-3"/>
</dbReference>
<evidence type="ECO:0000256" key="8">
    <source>
        <dbReference type="ARBA" id="ARBA00023136"/>
    </source>
</evidence>
<reference evidence="11" key="1">
    <citation type="submission" date="2022-07" db="EMBL/GenBank/DDBJ databases">
        <title>Phylogenomic reconstructions and comparative analyses of Kickxellomycotina fungi.</title>
        <authorList>
            <person name="Reynolds N.K."/>
            <person name="Stajich J.E."/>
            <person name="Barry K."/>
            <person name="Grigoriev I.V."/>
            <person name="Crous P."/>
            <person name="Smith M.E."/>
        </authorList>
    </citation>
    <scope>NUCLEOTIDE SEQUENCE</scope>
    <source>
        <strain evidence="11">NBRC 100468</strain>
    </source>
</reference>
<feature type="transmembrane region" description="Helical" evidence="9">
    <location>
        <begin position="203"/>
        <end position="225"/>
    </location>
</feature>
<comment type="subcellular location">
    <subcellularLocation>
        <location evidence="1">Membrane</location>
        <topology evidence="1">Multi-pass membrane protein</topology>
    </subcellularLocation>
</comment>
<feature type="transmembrane region" description="Helical" evidence="9">
    <location>
        <begin position="179"/>
        <end position="196"/>
    </location>
</feature>
<sequence>MDLVTNLETFEKIPAMLVLIPVLLNIKGNIEANMSTRLSTLANMGVLDSPSQRKDIIFANLGLLLLQALLTSFAVTTTSGLISLIPLSKEADGAGDSATILPWFSGFTITVASGVSSALLGSTLIGSLVCAIVTLSSRFGINPDNVSNPIASGFGDMVTLFFLAGSSLLWLRYFVTQGWLPLLYAALTSSIAGLLMERYVEDLVGMASLLPVFNGIGGNIASVFASRLSTSLHRGDSNDKEEKRTLWTLLGLGIPIQLMFLGTVKLMGFAHGAITPVFVLVYIIASSIQVFSLLCLAKLGTKRLWAMSYDPDNYINPIITGTGDMLGTVLLVSVFLIV</sequence>
<keyword evidence="3" id="KW-0813">Transport</keyword>
<feature type="domain" description="SLC41A/MgtE integral membrane" evidence="10">
    <location>
        <begin position="20"/>
        <end position="165"/>
    </location>
</feature>
<evidence type="ECO:0000313" key="11">
    <source>
        <dbReference type="EMBL" id="KAJ1922043.1"/>
    </source>
</evidence>
<feature type="domain" description="SLC41A/MgtE integral membrane" evidence="10">
    <location>
        <begin position="210"/>
        <end position="333"/>
    </location>
</feature>
<proteinExistence type="inferred from homology"/>
<feature type="transmembrane region" description="Helical" evidence="9">
    <location>
        <begin position="107"/>
        <end position="133"/>
    </location>
</feature>
<dbReference type="PANTHER" id="PTHR16228">
    <property type="entry name" value="DIVALENT CATION TRANSPORTER SOLUTE CARRIER FAMILY 41"/>
    <property type="match status" value="1"/>
</dbReference>
<dbReference type="InterPro" id="IPR006667">
    <property type="entry name" value="SLC41_membr_dom"/>
</dbReference>
<dbReference type="OrthoDB" id="666972at2759"/>
<feature type="transmembrane region" description="Helical" evidence="9">
    <location>
        <begin position="245"/>
        <end position="264"/>
    </location>
</feature>
<accession>A0A9W8DRS8</accession>
<organism evidence="11 12">
    <name type="scientific">Mycoemilia scoparia</name>
    <dbReference type="NCBI Taxonomy" id="417184"/>
    <lineage>
        <taxon>Eukaryota</taxon>
        <taxon>Fungi</taxon>
        <taxon>Fungi incertae sedis</taxon>
        <taxon>Zoopagomycota</taxon>
        <taxon>Kickxellomycotina</taxon>
        <taxon>Kickxellomycetes</taxon>
        <taxon>Kickxellales</taxon>
        <taxon>Kickxellaceae</taxon>
        <taxon>Mycoemilia</taxon>
    </lineage>
</organism>
<feature type="transmembrane region" description="Helical" evidence="9">
    <location>
        <begin position="154"/>
        <end position="173"/>
    </location>
</feature>
<comment type="similarity">
    <text evidence="2">Belongs to the SLC41A transporter family.</text>
</comment>
<name>A0A9W8DRS8_9FUNG</name>
<evidence type="ECO:0000256" key="9">
    <source>
        <dbReference type="SAM" id="Phobius"/>
    </source>
</evidence>
<evidence type="ECO:0000259" key="10">
    <source>
        <dbReference type="Pfam" id="PF01769"/>
    </source>
</evidence>
<dbReference type="Proteomes" id="UP001150538">
    <property type="component" value="Unassembled WGS sequence"/>
</dbReference>
<evidence type="ECO:0000313" key="12">
    <source>
        <dbReference type="Proteomes" id="UP001150538"/>
    </source>
</evidence>
<keyword evidence="7" id="KW-0406">Ion transport</keyword>
<dbReference type="GO" id="GO:0008324">
    <property type="term" value="F:monoatomic cation transmembrane transporter activity"/>
    <property type="evidence" value="ECO:0007669"/>
    <property type="project" value="InterPro"/>
</dbReference>
<evidence type="ECO:0000256" key="5">
    <source>
        <dbReference type="ARBA" id="ARBA00022842"/>
    </source>
</evidence>
<feature type="transmembrane region" description="Helical" evidence="9">
    <location>
        <begin position="276"/>
        <end position="294"/>
    </location>
</feature>
<evidence type="ECO:0000256" key="6">
    <source>
        <dbReference type="ARBA" id="ARBA00022989"/>
    </source>
</evidence>
<feature type="transmembrane region" description="Helical" evidence="9">
    <location>
        <begin position="314"/>
        <end position="337"/>
    </location>
</feature>
<dbReference type="SUPFAM" id="SSF161093">
    <property type="entry name" value="MgtE membrane domain-like"/>
    <property type="match status" value="2"/>
</dbReference>
<dbReference type="AlphaFoldDB" id="A0A9W8DRS8"/>
<dbReference type="PANTHER" id="PTHR16228:SF7">
    <property type="entry name" value="SLC41A_MGTE INTEGRAL MEMBRANE DOMAIN-CONTAINING PROTEIN"/>
    <property type="match status" value="1"/>
</dbReference>
<keyword evidence="12" id="KW-1185">Reference proteome</keyword>
<evidence type="ECO:0000256" key="2">
    <source>
        <dbReference type="ARBA" id="ARBA00009749"/>
    </source>
</evidence>
<evidence type="ECO:0000256" key="4">
    <source>
        <dbReference type="ARBA" id="ARBA00022692"/>
    </source>
</evidence>
<comment type="caution">
    <text evidence="11">The sequence shown here is derived from an EMBL/GenBank/DDBJ whole genome shotgun (WGS) entry which is preliminary data.</text>
</comment>
<keyword evidence="6 9" id="KW-1133">Transmembrane helix</keyword>